<gene>
    <name evidence="2" type="ORF">GSTENG00003799001</name>
</gene>
<reference evidence="2" key="1">
    <citation type="journal article" date="2004" name="Nature">
        <title>Genome duplication in the teleost fish Tetraodon nigroviridis reveals the early vertebrate proto-karyotype.</title>
        <authorList>
            <person name="Jaillon O."/>
            <person name="Aury J.-M."/>
            <person name="Brunet F."/>
            <person name="Petit J.-L."/>
            <person name="Stange-Thomann N."/>
            <person name="Mauceli E."/>
            <person name="Bouneau L."/>
            <person name="Fischer C."/>
            <person name="Ozouf-Costaz C."/>
            <person name="Bernot A."/>
            <person name="Nicaud S."/>
            <person name="Jaffe D."/>
            <person name="Fisher S."/>
            <person name="Lutfalla G."/>
            <person name="Dossat C."/>
            <person name="Segurens B."/>
            <person name="Dasilva C."/>
            <person name="Salanoubat M."/>
            <person name="Levy M."/>
            <person name="Boudet N."/>
            <person name="Castellano S."/>
            <person name="Anthouard V."/>
            <person name="Jubin C."/>
            <person name="Castelli V."/>
            <person name="Katinka M."/>
            <person name="Vacherie B."/>
            <person name="Biemont C."/>
            <person name="Skalli Z."/>
            <person name="Cattolico L."/>
            <person name="Poulain J."/>
            <person name="De Berardinis V."/>
            <person name="Cruaud C."/>
            <person name="Duprat S."/>
            <person name="Brottier P."/>
            <person name="Coutanceau J.-P."/>
            <person name="Gouzy J."/>
            <person name="Parra G."/>
            <person name="Lardier G."/>
            <person name="Chapple C."/>
            <person name="McKernan K.J."/>
            <person name="McEwan P."/>
            <person name="Bosak S."/>
            <person name="Kellis M."/>
            <person name="Volff J.-N."/>
            <person name="Guigo R."/>
            <person name="Zody M.C."/>
            <person name="Mesirov J."/>
            <person name="Lindblad-Toh K."/>
            <person name="Birren B."/>
            <person name="Nusbaum C."/>
            <person name="Kahn D."/>
            <person name="Robinson-Rechavi M."/>
            <person name="Laudet V."/>
            <person name="Schachter V."/>
            <person name="Quetier F."/>
            <person name="Saurin W."/>
            <person name="Scarpelli C."/>
            <person name="Wincker P."/>
            <person name="Lander E.S."/>
            <person name="Weissenbach J."/>
            <person name="Roest Crollius H."/>
        </authorList>
    </citation>
    <scope>NUCLEOTIDE SEQUENCE [LARGE SCALE GENOMIC DNA]</scope>
</reference>
<protein>
    <submittedName>
        <fullName evidence="2">(spotted green pufferfish) hypothetical protein</fullName>
    </submittedName>
</protein>
<evidence type="ECO:0000313" key="2">
    <source>
        <dbReference type="EMBL" id="CAF89794.1"/>
    </source>
</evidence>
<sequence length="59" mass="6434">QTSYIKASPSPPSTEPSSGPSFGRTTKFEGTKRLDTEQGVKCLSTHLKQPDVSDRVRVL</sequence>
<dbReference type="EMBL" id="CAAE01007140">
    <property type="protein sequence ID" value="CAF89794.1"/>
    <property type="molecule type" value="Genomic_DNA"/>
</dbReference>
<organism evidence="2">
    <name type="scientific">Tetraodon nigroviridis</name>
    <name type="common">Spotted green pufferfish</name>
    <name type="synonym">Chelonodon nigroviridis</name>
    <dbReference type="NCBI Taxonomy" id="99883"/>
    <lineage>
        <taxon>Eukaryota</taxon>
        <taxon>Metazoa</taxon>
        <taxon>Chordata</taxon>
        <taxon>Craniata</taxon>
        <taxon>Vertebrata</taxon>
        <taxon>Euteleostomi</taxon>
        <taxon>Actinopterygii</taxon>
        <taxon>Neopterygii</taxon>
        <taxon>Teleostei</taxon>
        <taxon>Neoteleostei</taxon>
        <taxon>Acanthomorphata</taxon>
        <taxon>Eupercaria</taxon>
        <taxon>Tetraodontiformes</taxon>
        <taxon>Tetradontoidea</taxon>
        <taxon>Tetraodontidae</taxon>
        <taxon>Tetraodon</taxon>
    </lineage>
</organism>
<evidence type="ECO:0000256" key="1">
    <source>
        <dbReference type="SAM" id="MobiDB-lite"/>
    </source>
</evidence>
<dbReference type="KEGG" id="tng:GSTEN00003799G001"/>
<comment type="caution">
    <text evidence="2">The sequence shown here is derived from an EMBL/GenBank/DDBJ whole genome shotgun (WGS) entry which is preliminary data.</text>
</comment>
<feature type="region of interest" description="Disordered" evidence="1">
    <location>
        <begin position="1"/>
        <end position="33"/>
    </location>
</feature>
<accession>Q4TBD8</accession>
<proteinExistence type="predicted"/>
<name>Q4TBD8_TETNG</name>
<reference evidence="2" key="2">
    <citation type="submission" date="2004-02" db="EMBL/GenBank/DDBJ databases">
        <authorList>
            <consortium name="Genoscope"/>
            <consortium name="Whitehead Institute Centre for Genome Research"/>
        </authorList>
    </citation>
    <scope>NUCLEOTIDE SEQUENCE</scope>
</reference>
<dbReference type="AlphaFoldDB" id="Q4TBD8"/>
<feature type="non-terminal residue" evidence="2">
    <location>
        <position position="1"/>
    </location>
</feature>